<feature type="region of interest" description="Disordered" evidence="1">
    <location>
        <begin position="117"/>
        <end position="156"/>
    </location>
</feature>
<sequence>MHTMLKRRAHIERARKLLSSARAADVALTDFRTGGDFPLYTLLHCSGTMNACFLHDEPPIGIPVGRWQRMAADRPATTTRSTCSRCSATWQGRRATRGKNGPCRSCSDVKDQVFRQTDRAVTRLPVPTRLPGGTESSSHSQRRHTNSGIHKNVYEEVNHTRRLKNVRRAAWRFAQTTLWTQRAAAEPLSQPPNIDRRHTTSQSSPSSPSPSPPQTPSPPAPRRRRRRRRAPHPPPPRRAQCRLDRRAQNRRVGRLRPHTGSSRPCGTSRRRRAVARARRRGLPRPRGCLPQQWVPSRRRRGKR</sequence>
<feature type="compositionally biased region" description="Basic residues" evidence="1">
    <location>
        <begin position="248"/>
        <end position="257"/>
    </location>
</feature>
<feature type="compositionally biased region" description="Pro residues" evidence="1">
    <location>
        <begin position="207"/>
        <end position="220"/>
    </location>
</feature>
<reference evidence="2 3" key="1">
    <citation type="submission" date="2017-03" db="EMBL/GenBank/DDBJ databases">
        <title>WGS assembly of Porphyra umbilicalis.</title>
        <authorList>
            <person name="Brawley S.H."/>
            <person name="Blouin N.A."/>
            <person name="Ficko-Blean E."/>
            <person name="Wheeler G.L."/>
            <person name="Lohr M."/>
            <person name="Goodson H.V."/>
            <person name="Jenkins J.W."/>
            <person name="Blaby-Haas C.E."/>
            <person name="Helliwell K.E."/>
            <person name="Chan C."/>
            <person name="Marriage T."/>
            <person name="Bhattacharya D."/>
            <person name="Klein A.S."/>
            <person name="Badis Y."/>
            <person name="Brodie J."/>
            <person name="Cao Y."/>
            <person name="Collen J."/>
            <person name="Dittami S.M."/>
            <person name="Gachon C.M."/>
            <person name="Green B.R."/>
            <person name="Karpowicz S."/>
            <person name="Kim J.W."/>
            <person name="Kudahl U."/>
            <person name="Lin S."/>
            <person name="Michel G."/>
            <person name="Mittag M."/>
            <person name="Olson B.J."/>
            <person name="Pangilinan J."/>
            <person name="Peng Y."/>
            <person name="Qiu H."/>
            <person name="Shu S."/>
            <person name="Singer J.T."/>
            <person name="Smith A.G."/>
            <person name="Sprecher B.N."/>
            <person name="Wagner V."/>
            <person name="Wang W."/>
            <person name="Wang Z.-Y."/>
            <person name="Yan J."/>
            <person name="Yarish C."/>
            <person name="Zoeuner-Riek S."/>
            <person name="Zhuang Y."/>
            <person name="Zou Y."/>
            <person name="Lindquist E.A."/>
            <person name="Grimwood J."/>
            <person name="Barry K."/>
            <person name="Rokhsar D.S."/>
            <person name="Schmutz J."/>
            <person name="Stiller J.W."/>
            <person name="Grossman A.R."/>
            <person name="Prochnik S.E."/>
        </authorList>
    </citation>
    <scope>NUCLEOTIDE SEQUENCE [LARGE SCALE GENOMIC DNA]</scope>
    <source>
        <strain evidence="2">4086291</strain>
    </source>
</reference>
<protein>
    <submittedName>
        <fullName evidence="2">Uncharacterized protein</fullName>
    </submittedName>
</protein>
<proteinExistence type="predicted"/>
<feature type="compositionally biased region" description="Basic residues" evidence="1">
    <location>
        <begin position="221"/>
        <end position="231"/>
    </location>
</feature>
<name>A0A1X6PKM8_PORUM</name>
<evidence type="ECO:0000256" key="1">
    <source>
        <dbReference type="SAM" id="MobiDB-lite"/>
    </source>
</evidence>
<evidence type="ECO:0000313" key="2">
    <source>
        <dbReference type="EMBL" id="OSX81316.1"/>
    </source>
</evidence>
<organism evidence="2 3">
    <name type="scientific">Porphyra umbilicalis</name>
    <name type="common">Purple laver</name>
    <name type="synonym">Red alga</name>
    <dbReference type="NCBI Taxonomy" id="2786"/>
    <lineage>
        <taxon>Eukaryota</taxon>
        <taxon>Rhodophyta</taxon>
        <taxon>Bangiophyceae</taxon>
        <taxon>Bangiales</taxon>
        <taxon>Bangiaceae</taxon>
        <taxon>Porphyra</taxon>
    </lineage>
</organism>
<dbReference type="Proteomes" id="UP000218209">
    <property type="component" value="Unassembled WGS sequence"/>
</dbReference>
<gene>
    <name evidence="2" type="ORF">BU14_0022s0037</name>
</gene>
<dbReference type="EMBL" id="KV918763">
    <property type="protein sequence ID" value="OSX81316.1"/>
    <property type="molecule type" value="Genomic_DNA"/>
</dbReference>
<feature type="region of interest" description="Disordered" evidence="1">
    <location>
        <begin position="182"/>
        <end position="303"/>
    </location>
</feature>
<accession>A0A1X6PKM8</accession>
<dbReference type="AlphaFoldDB" id="A0A1X6PKM8"/>
<keyword evidence="3" id="KW-1185">Reference proteome</keyword>
<evidence type="ECO:0000313" key="3">
    <source>
        <dbReference type="Proteomes" id="UP000218209"/>
    </source>
</evidence>
<feature type="compositionally biased region" description="Basic residues" evidence="1">
    <location>
        <begin position="268"/>
        <end position="283"/>
    </location>
</feature>